<dbReference type="AlphaFoldDB" id="A0A6A6QUV0"/>
<keyword evidence="3" id="KW-1185">Reference proteome</keyword>
<dbReference type="Proteomes" id="UP000799750">
    <property type="component" value="Unassembled WGS sequence"/>
</dbReference>
<name>A0A6A6QUV0_9PEZI</name>
<reference evidence="2" key="1">
    <citation type="journal article" date="2020" name="Stud. Mycol.">
        <title>101 Dothideomycetes genomes: a test case for predicting lifestyles and emergence of pathogens.</title>
        <authorList>
            <person name="Haridas S."/>
            <person name="Albert R."/>
            <person name="Binder M."/>
            <person name="Bloem J."/>
            <person name="Labutti K."/>
            <person name="Salamov A."/>
            <person name="Andreopoulos B."/>
            <person name="Baker S."/>
            <person name="Barry K."/>
            <person name="Bills G."/>
            <person name="Bluhm B."/>
            <person name="Cannon C."/>
            <person name="Castanera R."/>
            <person name="Culley D."/>
            <person name="Daum C."/>
            <person name="Ezra D."/>
            <person name="Gonzalez J."/>
            <person name="Henrissat B."/>
            <person name="Kuo A."/>
            <person name="Liang C."/>
            <person name="Lipzen A."/>
            <person name="Lutzoni F."/>
            <person name="Magnuson J."/>
            <person name="Mondo S."/>
            <person name="Nolan M."/>
            <person name="Ohm R."/>
            <person name="Pangilinan J."/>
            <person name="Park H.-J."/>
            <person name="Ramirez L."/>
            <person name="Alfaro M."/>
            <person name="Sun H."/>
            <person name="Tritt A."/>
            <person name="Yoshinaga Y."/>
            <person name="Zwiers L.-H."/>
            <person name="Turgeon B."/>
            <person name="Goodwin S."/>
            <person name="Spatafora J."/>
            <person name="Crous P."/>
            <person name="Grigoriev I."/>
        </authorList>
    </citation>
    <scope>NUCLEOTIDE SEQUENCE</scope>
    <source>
        <strain evidence="2">CBS 269.34</strain>
    </source>
</reference>
<gene>
    <name evidence="2" type="ORF">BU16DRAFT_396852</name>
</gene>
<accession>A0A6A6QUV0</accession>
<evidence type="ECO:0000313" key="2">
    <source>
        <dbReference type="EMBL" id="KAF2495690.1"/>
    </source>
</evidence>
<feature type="region of interest" description="Disordered" evidence="1">
    <location>
        <begin position="1"/>
        <end position="27"/>
    </location>
</feature>
<proteinExistence type="predicted"/>
<sequence length="212" mass="24127">MTRASRIPSSEGRGDQTAGDQTPPSNASFIETGRLRWSLFRRFHKVRIKDWLQGWDPGFLRGSFPTTARGNCHSQGSLRRMWSFAGRFFGHRPHLPRPRREGGWPRCAEARTMTTTSALMERHFLNNIHEFPCTAPSFSKRTRRDDYCMYVLAYLDPVANDLESAMHYVQSNMDYWHTLARALAIACGVAVARNRDMRSFSTAFCATVAGCG</sequence>
<feature type="compositionally biased region" description="Polar residues" evidence="1">
    <location>
        <begin position="18"/>
        <end position="27"/>
    </location>
</feature>
<organism evidence="2 3">
    <name type="scientific">Lophium mytilinum</name>
    <dbReference type="NCBI Taxonomy" id="390894"/>
    <lineage>
        <taxon>Eukaryota</taxon>
        <taxon>Fungi</taxon>
        <taxon>Dikarya</taxon>
        <taxon>Ascomycota</taxon>
        <taxon>Pezizomycotina</taxon>
        <taxon>Dothideomycetes</taxon>
        <taxon>Pleosporomycetidae</taxon>
        <taxon>Mytilinidiales</taxon>
        <taxon>Mytilinidiaceae</taxon>
        <taxon>Lophium</taxon>
    </lineage>
</organism>
<protein>
    <submittedName>
        <fullName evidence="2">Uncharacterized protein</fullName>
    </submittedName>
</protein>
<evidence type="ECO:0000256" key="1">
    <source>
        <dbReference type="SAM" id="MobiDB-lite"/>
    </source>
</evidence>
<evidence type="ECO:0000313" key="3">
    <source>
        <dbReference type="Proteomes" id="UP000799750"/>
    </source>
</evidence>
<dbReference type="EMBL" id="MU004189">
    <property type="protein sequence ID" value="KAF2495690.1"/>
    <property type="molecule type" value="Genomic_DNA"/>
</dbReference>